<protein>
    <submittedName>
        <fullName evidence="2">Uncharacterized protein</fullName>
    </submittedName>
</protein>
<dbReference type="InterPro" id="IPR043918">
    <property type="entry name" value="DUF5760"/>
</dbReference>
<dbReference type="EMBL" id="MN739684">
    <property type="protein sequence ID" value="QHT21033.1"/>
    <property type="molecule type" value="Genomic_DNA"/>
</dbReference>
<evidence type="ECO:0000313" key="2">
    <source>
        <dbReference type="EMBL" id="QHT21033.1"/>
    </source>
</evidence>
<dbReference type="Pfam" id="PF19064">
    <property type="entry name" value="DUF5760"/>
    <property type="match status" value="1"/>
</dbReference>
<keyword evidence="1" id="KW-0175">Coiled coil</keyword>
<organism evidence="2">
    <name type="scientific">viral metagenome</name>
    <dbReference type="NCBI Taxonomy" id="1070528"/>
    <lineage>
        <taxon>unclassified sequences</taxon>
        <taxon>metagenomes</taxon>
        <taxon>organismal metagenomes</taxon>
    </lineage>
</organism>
<feature type="coiled-coil region" evidence="1">
    <location>
        <begin position="3"/>
        <end position="37"/>
    </location>
</feature>
<sequence>MSVEEQIKRWVTLDNQLKQLQNQIQVLREEKDDLTNNLIEHFDSLNKKYPIINISDGRLSFIQVKQPNALSYKFLELCLVEYFKNSDNSKVLLDYIKSKRTYTINKTIKRVNN</sequence>
<accession>A0A6C0DXI1</accession>
<evidence type="ECO:0000256" key="1">
    <source>
        <dbReference type="SAM" id="Coils"/>
    </source>
</evidence>
<name>A0A6C0DXI1_9ZZZZ</name>
<dbReference type="AlphaFoldDB" id="A0A6C0DXI1"/>
<proteinExistence type="predicted"/>
<reference evidence="2" key="1">
    <citation type="journal article" date="2020" name="Nature">
        <title>Giant virus diversity and host interactions through global metagenomics.</title>
        <authorList>
            <person name="Schulz F."/>
            <person name="Roux S."/>
            <person name="Paez-Espino D."/>
            <person name="Jungbluth S."/>
            <person name="Walsh D.A."/>
            <person name="Denef V.J."/>
            <person name="McMahon K.D."/>
            <person name="Konstantinidis K.T."/>
            <person name="Eloe-Fadrosh E.A."/>
            <person name="Kyrpides N.C."/>
            <person name="Woyke T."/>
        </authorList>
    </citation>
    <scope>NUCLEOTIDE SEQUENCE</scope>
    <source>
        <strain evidence="2">GVMAG-M-3300023174-75</strain>
    </source>
</reference>